<dbReference type="EMBL" id="PDEM01000009">
    <property type="protein sequence ID" value="PHZ85840.1"/>
    <property type="molecule type" value="Genomic_DNA"/>
</dbReference>
<dbReference type="AlphaFoldDB" id="A0A2G4YUB7"/>
<proteinExistence type="predicted"/>
<accession>A0A2G4YUB7</accession>
<evidence type="ECO:0000313" key="3">
    <source>
        <dbReference type="Proteomes" id="UP000229730"/>
    </source>
</evidence>
<dbReference type="InParanoid" id="A0A2G4YUB7"/>
<evidence type="ECO:0008006" key="4">
    <source>
        <dbReference type="Google" id="ProtNLM"/>
    </source>
</evidence>
<feature type="transmembrane region" description="Helical" evidence="1">
    <location>
        <begin position="37"/>
        <end position="59"/>
    </location>
</feature>
<evidence type="ECO:0000256" key="1">
    <source>
        <dbReference type="SAM" id="Phobius"/>
    </source>
</evidence>
<keyword evidence="1" id="KW-0812">Transmembrane</keyword>
<gene>
    <name evidence="2" type="ORF">CRD36_03945</name>
</gene>
<protein>
    <recommendedName>
        <fullName evidence="4">DUF2842 domain-containing protein</fullName>
    </recommendedName>
</protein>
<dbReference type="RefSeq" id="WP_099471425.1">
    <property type="nucleotide sequence ID" value="NZ_CAXBMK010000004.1"/>
</dbReference>
<keyword evidence="3" id="KW-1185">Reference proteome</keyword>
<comment type="caution">
    <text evidence="2">The sequence shown here is derived from an EMBL/GenBank/DDBJ whole genome shotgun (WGS) entry which is preliminary data.</text>
</comment>
<reference evidence="2 3" key="1">
    <citation type="submission" date="2017-10" db="EMBL/GenBank/DDBJ databases">
        <title>Frigbacter circumglobatus gen. nov. sp. nov., isolated from sediment cultured in situ.</title>
        <authorList>
            <person name="Zhao Z."/>
        </authorList>
    </citation>
    <scope>NUCLEOTIDE SEQUENCE [LARGE SCALE GENOMIC DNA]</scope>
    <source>
        <strain evidence="2 3">ZYL</strain>
    </source>
</reference>
<feature type="transmembrane region" description="Helical" evidence="1">
    <location>
        <begin position="7"/>
        <end position="25"/>
    </location>
</feature>
<organism evidence="2 3">
    <name type="scientific">Paremcibacter congregatus</name>
    <dbReference type="NCBI Taxonomy" id="2043170"/>
    <lineage>
        <taxon>Bacteria</taxon>
        <taxon>Pseudomonadati</taxon>
        <taxon>Pseudomonadota</taxon>
        <taxon>Alphaproteobacteria</taxon>
        <taxon>Emcibacterales</taxon>
        <taxon>Emcibacteraceae</taxon>
        <taxon>Paremcibacter</taxon>
    </lineage>
</organism>
<evidence type="ECO:0000313" key="2">
    <source>
        <dbReference type="EMBL" id="PHZ85840.1"/>
    </source>
</evidence>
<dbReference type="OrthoDB" id="7510023at2"/>
<keyword evidence="1" id="KW-0472">Membrane</keyword>
<dbReference type="Pfam" id="PF11003">
    <property type="entry name" value="DUF2842"/>
    <property type="match status" value="1"/>
</dbReference>
<keyword evidence="1" id="KW-1133">Transmembrane helix</keyword>
<name>A0A2G4YUB7_9PROT</name>
<sequence>MRKLGGYILGMVGLIIYIFLVTGLADALFPLHIALEITYYAVMGIGWIFPAMILIRWWYRPKDTEEKN</sequence>
<dbReference type="Proteomes" id="UP000229730">
    <property type="component" value="Unassembled WGS sequence"/>
</dbReference>
<dbReference type="InterPro" id="IPR021265">
    <property type="entry name" value="DUF2842"/>
</dbReference>